<protein>
    <submittedName>
        <fullName evidence="1">Uncharacterized protein</fullName>
    </submittedName>
</protein>
<accession>A0A6A6EH91</accession>
<gene>
    <name evidence="1" type="ORF">K469DRAFT_700693</name>
</gene>
<evidence type="ECO:0000313" key="2">
    <source>
        <dbReference type="Proteomes" id="UP000800200"/>
    </source>
</evidence>
<name>A0A6A6EH91_9PEZI</name>
<dbReference type="EMBL" id="ML994620">
    <property type="protein sequence ID" value="KAF2189490.1"/>
    <property type="molecule type" value="Genomic_DNA"/>
</dbReference>
<sequence length="171" mass="19182">MSREKHASLSGPPIRNSSGVVVKRDHKFFKTAGPAFTVAQPSAKFEFVDNTNPKKDIVVRRKAREWVHRDKDGKKCKEGPEDQNYPIKGQIIIHQEMCDLAQQSGHGILDVSTDRFDPFGVLPVPGTRKVDHIIEYCKLLSSAWRVCTPVVRGRAVELVGVMVVIAIRRVL</sequence>
<dbReference type="OrthoDB" id="3796409at2759"/>
<dbReference type="Proteomes" id="UP000800200">
    <property type="component" value="Unassembled WGS sequence"/>
</dbReference>
<dbReference type="AlphaFoldDB" id="A0A6A6EH91"/>
<organism evidence="1 2">
    <name type="scientific">Zopfia rhizophila CBS 207.26</name>
    <dbReference type="NCBI Taxonomy" id="1314779"/>
    <lineage>
        <taxon>Eukaryota</taxon>
        <taxon>Fungi</taxon>
        <taxon>Dikarya</taxon>
        <taxon>Ascomycota</taxon>
        <taxon>Pezizomycotina</taxon>
        <taxon>Dothideomycetes</taxon>
        <taxon>Dothideomycetes incertae sedis</taxon>
        <taxon>Zopfiaceae</taxon>
        <taxon>Zopfia</taxon>
    </lineage>
</organism>
<reference evidence="1" key="1">
    <citation type="journal article" date="2020" name="Stud. Mycol.">
        <title>101 Dothideomycetes genomes: a test case for predicting lifestyles and emergence of pathogens.</title>
        <authorList>
            <person name="Haridas S."/>
            <person name="Albert R."/>
            <person name="Binder M."/>
            <person name="Bloem J."/>
            <person name="Labutti K."/>
            <person name="Salamov A."/>
            <person name="Andreopoulos B."/>
            <person name="Baker S."/>
            <person name="Barry K."/>
            <person name="Bills G."/>
            <person name="Bluhm B."/>
            <person name="Cannon C."/>
            <person name="Castanera R."/>
            <person name="Culley D."/>
            <person name="Daum C."/>
            <person name="Ezra D."/>
            <person name="Gonzalez J."/>
            <person name="Henrissat B."/>
            <person name="Kuo A."/>
            <person name="Liang C."/>
            <person name="Lipzen A."/>
            <person name="Lutzoni F."/>
            <person name="Magnuson J."/>
            <person name="Mondo S."/>
            <person name="Nolan M."/>
            <person name="Ohm R."/>
            <person name="Pangilinan J."/>
            <person name="Park H.-J."/>
            <person name="Ramirez L."/>
            <person name="Alfaro M."/>
            <person name="Sun H."/>
            <person name="Tritt A."/>
            <person name="Yoshinaga Y."/>
            <person name="Zwiers L.-H."/>
            <person name="Turgeon B."/>
            <person name="Goodwin S."/>
            <person name="Spatafora J."/>
            <person name="Crous P."/>
            <person name="Grigoriev I."/>
        </authorList>
    </citation>
    <scope>NUCLEOTIDE SEQUENCE</scope>
    <source>
        <strain evidence="1">CBS 207.26</strain>
    </source>
</reference>
<evidence type="ECO:0000313" key="1">
    <source>
        <dbReference type="EMBL" id="KAF2189490.1"/>
    </source>
</evidence>
<keyword evidence="2" id="KW-1185">Reference proteome</keyword>
<proteinExistence type="predicted"/>